<organism evidence="1 2">
    <name type="scientific">Biomphalaria glabrata</name>
    <name type="common">Bloodfluke planorb</name>
    <name type="synonym">Freshwater snail</name>
    <dbReference type="NCBI Taxonomy" id="6526"/>
    <lineage>
        <taxon>Eukaryota</taxon>
        <taxon>Metazoa</taxon>
        <taxon>Spiralia</taxon>
        <taxon>Lophotrochozoa</taxon>
        <taxon>Mollusca</taxon>
        <taxon>Gastropoda</taxon>
        <taxon>Heterobranchia</taxon>
        <taxon>Euthyneura</taxon>
        <taxon>Panpulmonata</taxon>
        <taxon>Hygrophila</taxon>
        <taxon>Lymnaeoidea</taxon>
        <taxon>Planorbidae</taxon>
        <taxon>Biomphalaria</taxon>
    </lineage>
</organism>
<reference evidence="1" key="1">
    <citation type="submission" date="2020-05" db="UniProtKB">
        <authorList>
            <consortium name="EnsemblMetazoa"/>
        </authorList>
    </citation>
    <scope>IDENTIFICATION</scope>
    <source>
        <strain evidence="1">BB02</strain>
    </source>
</reference>
<dbReference type="VEuPathDB" id="VectorBase:BGLAX_042040"/>
<evidence type="ECO:0000313" key="1">
    <source>
        <dbReference type="EnsemblMetazoa" id="BGLB036498-PA"/>
    </source>
</evidence>
<proteinExistence type="predicted"/>
<gene>
    <name evidence="1" type="primary">106057209</name>
</gene>
<dbReference type="AlphaFoldDB" id="A0A2C9LZ29"/>
<evidence type="ECO:0000313" key="2">
    <source>
        <dbReference type="Proteomes" id="UP000076420"/>
    </source>
</evidence>
<sequence>MANATRSQEKPDPVNNIQCKLSGKTFKLKYDYNQEKGDKENIELTKDESGFKVIFQVLRASNVKIFDQSRPIPTELAEKLKIKTKKSKSGYYKIVNVEGVELNLEKYFKPPTPLSSSDEEK</sequence>
<dbReference type="VEuPathDB" id="VectorBase:BGLB036498"/>
<name>A0A2C9LZ29_BIOGL</name>
<dbReference type="EnsemblMetazoa" id="BGLB036498-RA">
    <property type="protein sequence ID" value="BGLB036498-PA"/>
    <property type="gene ID" value="BGLB036498"/>
</dbReference>
<dbReference type="KEGG" id="bgt:106057209"/>
<protein>
    <submittedName>
        <fullName evidence="1">Uncharacterized protein</fullName>
    </submittedName>
</protein>
<accession>A0A2C9LZ29</accession>
<dbReference type="Proteomes" id="UP000076420">
    <property type="component" value="Unassembled WGS sequence"/>
</dbReference>